<dbReference type="eggNOG" id="ENOG502SGZ4">
    <property type="taxonomic scope" value="Eukaryota"/>
</dbReference>
<dbReference type="AlphaFoldDB" id="W5J603"/>
<dbReference type="GO" id="GO:0008270">
    <property type="term" value="F:zinc ion binding"/>
    <property type="evidence" value="ECO:0007669"/>
    <property type="project" value="UniProtKB-UniRule"/>
</dbReference>
<reference evidence="4" key="2">
    <citation type="submission" date="2010-05" db="EMBL/GenBank/DDBJ databases">
        <authorList>
            <person name="Almeida L.G."/>
            <person name="Nicolas M.F."/>
            <person name="Souza R.C."/>
            <person name="Vasconcelos A.T.R."/>
        </authorList>
    </citation>
    <scope>NUCLEOTIDE SEQUENCE</scope>
</reference>
<dbReference type="Pfam" id="PF07776">
    <property type="entry name" value="zf-AD"/>
    <property type="match status" value="1"/>
</dbReference>
<dbReference type="SUPFAM" id="SSF57716">
    <property type="entry name" value="Glucocorticoid receptor-like (DNA-binding domain)"/>
    <property type="match status" value="1"/>
</dbReference>
<feature type="binding site" evidence="1">
    <location>
        <position position="10"/>
    </location>
    <ligand>
        <name>Zn(2+)</name>
        <dbReference type="ChEBI" id="CHEBI:29105"/>
    </ligand>
</feature>
<dbReference type="Proteomes" id="UP000000673">
    <property type="component" value="Unassembled WGS sequence"/>
</dbReference>
<dbReference type="Gene3D" id="3.40.1800.20">
    <property type="match status" value="1"/>
</dbReference>
<dbReference type="SMART" id="SM00868">
    <property type="entry name" value="zf-AD"/>
    <property type="match status" value="1"/>
</dbReference>
<dbReference type="STRING" id="43151.W5J603"/>
<dbReference type="PANTHER" id="PTHR39942:SF1">
    <property type="entry name" value="BCDNA.LD26519-RELATED"/>
    <property type="match status" value="1"/>
</dbReference>
<feature type="binding site" evidence="1">
    <location>
        <position position="13"/>
    </location>
    <ligand>
        <name>Zn(2+)</name>
        <dbReference type="ChEBI" id="CHEBI:29105"/>
    </ligand>
</feature>
<keyword evidence="1" id="KW-0863">Zinc-finger</keyword>
<accession>W5J603</accession>
<organism evidence="4">
    <name type="scientific">Anopheles darlingi</name>
    <name type="common">Mosquito</name>
    <dbReference type="NCBI Taxonomy" id="43151"/>
    <lineage>
        <taxon>Eukaryota</taxon>
        <taxon>Metazoa</taxon>
        <taxon>Ecdysozoa</taxon>
        <taxon>Arthropoda</taxon>
        <taxon>Hexapoda</taxon>
        <taxon>Insecta</taxon>
        <taxon>Pterygota</taxon>
        <taxon>Neoptera</taxon>
        <taxon>Endopterygota</taxon>
        <taxon>Diptera</taxon>
        <taxon>Nematocera</taxon>
        <taxon>Culicoidea</taxon>
        <taxon>Culicidae</taxon>
        <taxon>Anophelinae</taxon>
        <taxon>Anopheles</taxon>
    </lineage>
</organism>
<feature type="region of interest" description="Disordered" evidence="2">
    <location>
        <begin position="91"/>
        <end position="151"/>
    </location>
</feature>
<keyword evidence="1" id="KW-0479">Metal-binding</keyword>
<dbReference type="VEuPathDB" id="VectorBase:ADAC010129"/>
<gene>
    <name evidence="4" type="ORF">AND_010129</name>
</gene>
<dbReference type="GO" id="GO:0005634">
    <property type="term" value="C:nucleus"/>
    <property type="evidence" value="ECO:0007669"/>
    <property type="project" value="InterPro"/>
</dbReference>
<evidence type="ECO:0000313" key="4">
    <source>
        <dbReference type="EMBL" id="ETN58295.1"/>
    </source>
</evidence>
<reference evidence="4 6" key="1">
    <citation type="journal article" date="2010" name="BMC Genomics">
        <title>Combination of measures distinguishes pre-miRNAs from other stem-loops in the genome of the newly sequenced Anopheles darlingi.</title>
        <authorList>
            <person name="Mendes N.D."/>
            <person name="Freitas A.T."/>
            <person name="Vasconcelos A.T."/>
            <person name="Sagot M.F."/>
        </authorList>
    </citation>
    <scope>NUCLEOTIDE SEQUENCE</scope>
</reference>
<dbReference type="HOGENOM" id="CLU_1497457_0_0_1"/>
<keyword evidence="6" id="KW-1185">Reference proteome</keyword>
<dbReference type="EMBL" id="ADMH02002143">
    <property type="protein sequence ID" value="ETN58295.1"/>
    <property type="molecule type" value="Genomic_DNA"/>
</dbReference>
<dbReference type="InterPro" id="IPR012934">
    <property type="entry name" value="Znf_AD"/>
</dbReference>
<dbReference type="EnsemblMetazoa" id="ADAC010129-RA">
    <property type="protein sequence ID" value="ADAC010129-PA"/>
    <property type="gene ID" value="ADAC010129"/>
</dbReference>
<name>W5J603_ANODA</name>
<evidence type="ECO:0000256" key="1">
    <source>
        <dbReference type="PROSITE-ProRule" id="PRU01263"/>
    </source>
</evidence>
<protein>
    <recommendedName>
        <fullName evidence="3">ZAD domain-containing protein</fullName>
    </recommendedName>
</protein>
<dbReference type="VEuPathDB" id="VectorBase:ADAR2_001678"/>
<evidence type="ECO:0000313" key="6">
    <source>
        <dbReference type="Proteomes" id="UP000000673"/>
    </source>
</evidence>
<dbReference type="PANTHER" id="PTHR39942">
    <property type="entry name" value="BCDNA.LD26519-RELATED"/>
    <property type="match status" value="1"/>
</dbReference>
<sequence>MGNPAKSRICRLCLSQDELQVSVYSEYAKRLRLLDKIKRILPIAIVPDDPLPKTVCSYCIMHLNKFYEFYNTTLSSKRVLVGMKEHCADPPYHSRTADEEVPSFTIGHSDSDHASSSRSRCAPKRQDSEEILTQSPQIQHPPITIPSSSAVSSEATPAFLMKRLKQNPKKKLKFETPEFK</sequence>
<dbReference type="PROSITE" id="PS51915">
    <property type="entry name" value="ZAD"/>
    <property type="match status" value="1"/>
</dbReference>
<feature type="binding site" evidence="1">
    <location>
        <position position="56"/>
    </location>
    <ligand>
        <name>Zn(2+)</name>
        <dbReference type="ChEBI" id="CHEBI:29105"/>
    </ligand>
</feature>
<reference evidence="5" key="4">
    <citation type="submission" date="2015-06" db="UniProtKB">
        <authorList>
            <consortium name="EnsemblMetazoa"/>
        </authorList>
    </citation>
    <scope>IDENTIFICATION</scope>
</reference>
<feature type="binding site" evidence="1">
    <location>
        <position position="59"/>
    </location>
    <ligand>
        <name>Zn(2+)</name>
        <dbReference type="ChEBI" id="CHEBI:29105"/>
    </ligand>
</feature>
<keyword evidence="1" id="KW-0862">Zinc</keyword>
<evidence type="ECO:0000259" key="3">
    <source>
        <dbReference type="PROSITE" id="PS51915"/>
    </source>
</evidence>
<evidence type="ECO:0000313" key="5">
    <source>
        <dbReference type="EnsemblMetazoa" id="ADAC010129-PA"/>
    </source>
</evidence>
<reference evidence="4" key="3">
    <citation type="journal article" date="2013" name="Nucleic Acids Res.">
        <title>The genome of Anopheles darlingi, the main neotropical malaria vector.</title>
        <authorList>
            <person name="Marinotti O."/>
            <person name="Cerqueira G.C."/>
            <person name="de Almeida L.G."/>
            <person name="Ferro M.I."/>
            <person name="Loreto E.L."/>
            <person name="Zaha A."/>
            <person name="Teixeira S.M."/>
            <person name="Wespiser A.R."/>
            <person name="Almeida E Silva A."/>
            <person name="Schlindwein A.D."/>
            <person name="Pacheco A.C."/>
            <person name="Silva A.L."/>
            <person name="Graveley B.R."/>
            <person name="Walenz B.P."/>
            <person name="Lima Bde A."/>
            <person name="Ribeiro C.A."/>
            <person name="Nunes-Silva C.G."/>
            <person name="de Carvalho C.R."/>
            <person name="Soares C.M."/>
            <person name="de Menezes C.B."/>
            <person name="Matiolli C."/>
            <person name="Caffrey D."/>
            <person name="Araujo D.A."/>
            <person name="de Oliveira D.M."/>
            <person name="Golenbock D."/>
            <person name="Grisard E.C."/>
            <person name="Fantinatti-Garboggini F."/>
            <person name="de Carvalho F.M."/>
            <person name="Barcellos F.G."/>
            <person name="Prosdocimi F."/>
            <person name="May G."/>
            <person name="Azevedo Junior G.M."/>
            <person name="Guimaraes G.M."/>
            <person name="Goldman G.H."/>
            <person name="Padilha I.Q."/>
            <person name="Batista Jda S."/>
            <person name="Ferro J.A."/>
            <person name="Ribeiro J.M."/>
            <person name="Fietto J.L."/>
            <person name="Dabbas K.M."/>
            <person name="Cerdeira L."/>
            <person name="Agnez-Lima L.F."/>
            <person name="Brocchi M."/>
            <person name="de Carvalho M.O."/>
            <person name="Teixeira Mde M."/>
            <person name="Diniz Maia Mde M."/>
            <person name="Goldman M.H."/>
            <person name="Cruz Schneider M.P."/>
            <person name="Felipe M.S."/>
            <person name="Hungria M."/>
            <person name="Nicolas M.F."/>
            <person name="Pereira M."/>
            <person name="Montes M.A."/>
            <person name="Cantao M.E."/>
            <person name="Vincentz M."/>
            <person name="Rafael M.S."/>
            <person name="Silverman N."/>
            <person name="Stoco P.H."/>
            <person name="Souza R.C."/>
            <person name="Vicentini R."/>
            <person name="Gazzinelli R.T."/>
            <person name="Neves Rde O."/>
            <person name="Silva R."/>
            <person name="Astolfi-Filho S."/>
            <person name="Maciel T.E."/>
            <person name="Urmenyi T.P."/>
            <person name="Tadei W.P."/>
            <person name="Camargo E.P."/>
            <person name="de Vasconcelos A.T."/>
        </authorList>
    </citation>
    <scope>NUCLEOTIDE SEQUENCE</scope>
</reference>
<feature type="domain" description="ZAD" evidence="3">
    <location>
        <begin position="8"/>
        <end position="83"/>
    </location>
</feature>
<dbReference type="OMA" id="YYCKSET"/>
<proteinExistence type="predicted"/>
<evidence type="ECO:0000256" key="2">
    <source>
        <dbReference type="SAM" id="MobiDB-lite"/>
    </source>
</evidence>